<comment type="caution">
    <text evidence="1">The sequence shown here is derived from an EMBL/GenBank/DDBJ whole genome shotgun (WGS) entry which is preliminary data.</text>
</comment>
<dbReference type="AlphaFoldDB" id="A0A426ZM51"/>
<evidence type="ECO:0000313" key="2">
    <source>
        <dbReference type="Proteomes" id="UP000287651"/>
    </source>
</evidence>
<reference evidence="1 2" key="1">
    <citation type="journal article" date="2014" name="Agronomy (Basel)">
        <title>A Draft Genome Sequence for Ensete ventricosum, the Drought-Tolerant Tree Against Hunger.</title>
        <authorList>
            <person name="Harrison J."/>
            <person name="Moore K.A."/>
            <person name="Paszkiewicz K."/>
            <person name="Jones T."/>
            <person name="Grant M."/>
            <person name="Ambacheew D."/>
            <person name="Muzemil S."/>
            <person name="Studholme D.J."/>
        </authorList>
    </citation>
    <scope>NUCLEOTIDE SEQUENCE [LARGE SCALE GENOMIC DNA]</scope>
</reference>
<evidence type="ECO:0000313" key="1">
    <source>
        <dbReference type="EMBL" id="RRT65069.1"/>
    </source>
</evidence>
<proteinExistence type="predicted"/>
<sequence length="143" mass="16747">MTSLGLFEVKLEAFEMRMDAKLCALFEEFRLGRSPSLRRSQHGANSDYKKNPSEVRARIRHGSPTPRRCRSPLFNFKKGTSIKMLRLNQLWVLMQCSLILGYFHDFTEERTIMLKVFPDDDLRSTAHDRKKEQEKGIQMTPQP</sequence>
<gene>
    <name evidence="1" type="ORF">B296_00008038</name>
</gene>
<accession>A0A426ZM51</accession>
<name>A0A426ZM51_ENSVE</name>
<dbReference type="Proteomes" id="UP000287651">
    <property type="component" value="Unassembled WGS sequence"/>
</dbReference>
<protein>
    <submittedName>
        <fullName evidence="1">Uncharacterized protein</fullName>
    </submittedName>
</protein>
<organism evidence="1 2">
    <name type="scientific">Ensete ventricosum</name>
    <name type="common">Abyssinian banana</name>
    <name type="synonym">Musa ensete</name>
    <dbReference type="NCBI Taxonomy" id="4639"/>
    <lineage>
        <taxon>Eukaryota</taxon>
        <taxon>Viridiplantae</taxon>
        <taxon>Streptophyta</taxon>
        <taxon>Embryophyta</taxon>
        <taxon>Tracheophyta</taxon>
        <taxon>Spermatophyta</taxon>
        <taxon>Magnoliopsida</taxon>
        <taxon>Liliopsida</taxon>
        <taxon>Zingiberales</taxon>
        <taxon>Musaceae</taxon>
        <taxon>Ensete</taxon>
    </lineage>
</organism>
<dbReference type="EMBL" id="AMZH03005949">
    <property type="protein sequence ID" value="RRT65069.1"/>
    <property type="molecule type" value="Genomic_DNA"/>
</dbReference>